<evidence type="ECO:0000313" key="2">
    <source>
        <dbReference type="EMBL" id="SFD55370.1"/>
    </source>
</evidence>
<dbReference type="RefSeq" id="WP_091990861.1">
    <property type="nucleotide sequence ID" value="NZ_FOLO01000067.1"/>
</dbReference>
<dbReference type="OrthoDB" id="6299497at2"/>
<feature type="region of interest" description="Disordered" evidence="1">
    <location>
        <begin position="173"/>
        <end position="195"/>
    </location>
</feature>
<evidence type="ECO:0000313" key="3">
    <source>
        <dbReference type="Proteomes" id="UP000198862"/>
    </source>
</evidence>
<dbReference type="AlphaFoldDB" id="A0A1I1TIR0"/>
<protein>
    <submittedName>
        <fullName evidence="2">Uncharacterized protein</fullName>
    </submittedName>
</protein>
<organism evidence="2 3">
    <name type="scientific">Pseudoalteromonas denitrificans DSM 6059</name>
    <dbReference type="NCBI Taxonomy" id="1123010"/>
    <lineage>
        <taxon>Bacteria</taxon>
        <taxon>Pseudomonadati</taxon>
        <taxon>Pseudomonadota</taxon>
        <taxon>Gammaproteobacteria</taxon>
        <taxon>Alteromonadales</taxon>
        <taxon>Pseudoalteromonadaceae</taxon>
        <taxon>Pseudoalteromonas</taxon>
    </lineage>
</organism>
<reference evidence="2 3" key="1">
    <citation type="submission" date="2016-10" db="EMBL/GenBank/DDBJ databases">
        <authorList>
            <person name="de Groot N.N."/>
        </authorList>
    </citation>
    <scope>NUCLEOTIDE SEQUENCE [LARGE SCALE GENOMIC DNA]</scope>
    <source>
        <strain evidence="2 3">DSM 6059</strain>
    </source>
</reference>
<feature type="compositionally biased region" description="Polar residues" evidence="1">
    <location>
        <begin position="173"/>
        <end position="183"/>
    </location>
</feature>
<name>A0A1I1TIR0_9GAMM</name>
<dbReference type="EMBL" id="FOLO01000067">
    <property type="protein sequence ID" value="SFD55370.1"/>
    <property type="molecule type" value="Genomic_DNA"/>
</dbReference>
<gene>
    <name evidence="2" type="ORF">SAMN02745724_04835</name>
</gene>
<sequence>MESIKSQLITDLSAHGRVRFFVRLGFKTGDLFLHTGVGERLFQGQKWHGLGMLGKVSEIPAGENNNTNRIRLTLNTTDTAVLGEIAQNDPIGRECEIYLMTLDEQYRVSNSQVLESGYIVSNEVERGDISQITLSVAGESERWKQARLNQRWNHATQSALFADDKFFSEHAATSQNLHDTQPGNYIGNRGNRYEP</sequence>
<accession>A0A1I1TIR0</accession>
<dbReference type="Proteomes" id="UP000198862">
    <property type="component" value="Unassembled WGS sequence"/>
</dbReference>
<evidence type="ECO:0000256" key="1">
    <source>
        <dbReference type="SAM" id="MobiDB-lite"/>
    </source>
</evidence>
<proteinExistence type="predicted"/>
<keyword evidence="3" id="KW-1185">Reference proteome</keyword>
<dbReference type="STRING" id="1123010.SAMN02745724_04835"/>